<evidence type="ECO:0000256" key="9">
    <source>
        <dbReference type="ARBA" id="ARBA00079398"/>
    </source>
</evidence>
<dbReference type="OrthoDB" id="1733909at2759"/>
<feature type="transmembrane region" description="Helical" evidence="11">
    <location>
        <begin position="249"/>
        <end position="268"/>
    </location>
</feature>
<feature type="transmembrane region" description="Helical" evidence="11">
    <location>
        <begin position="94"/>
        <end position="123"/>
    </location>
</feature>
<dbReference type="SUPFAM" id="SSF50129">
    <property type="entry name" value="GroES-like"/>
    <property type="match status" value="1"/>
</dbReference>
<dbReference type="InterPro" id="IPR037124">
    <property type="entry name" value="Chaperonin_GroES_sf"/>
</dbReference>
<dbReference type="Proteomes" id="UP000601435">
    <property type="component" value="Unassembled WGS sequence"/>
</dbReference>
<keyword evidence="11" id="KW-0472">Membrane</keyword>
<dbReference type="InterPro" id="IPR001844">
    <property type="entry name" value="Cpn60/GroEL"/>
</dbReference>
<evidence type="ECO:0000256" key="4">
    <source>
        <dbReference type="ARBA" id="ARBA00022741"/>
    </source>
</evidence>
<dbReference type="FunFam" id="2.30.33.40:FF:000001">
    <property type="entry name" value="10 kDa chaperonin"/>
    <property type="match status" value="1"/>
</dbReference>
<dbReference type="CDD" id="cd00320">
    <property type="entry name" value="cpn10"/>
    <property type="match status" value="1"/>
</dbReference>
<dbReference type="AlphaFoldDB" id="A0A812MM96"/>
<dbReference type="GO" id="GO:0042026">
    <property type="term" value="P:protein refolding"/>
    <property type="evidence" value="ECO:0007669"/>
    <property type="project" value="InterPro"/>
</dbReference>
<dbReference type="CDD" id="cd03344">
    <property type="entry name" value="GroEL"/>
    <property type="match status" value="1"/>
</dbReference>
<organism evidence="12 13">
    <name type="scientific">Symbiodinium necroappetens</name>
    <dbReference type="NCBI Taxonomy" id="1628268"/>
    <lineage>
        <taxon>Eukaryota</taxon>
        <taxon>Sar</taxon>
        <taxon>Alveolata</taxon>
        <taxon>Dinophyceae</taxon>
        <taxon>Suessiales</taxon>
        <taxon>Symbiodiniaceae</taxon>
        <taxon>Symbiodinium</taxon>
    </lineage>
</organism>
<dbReference type="HAMAP" id="MF_00580">
    <property type="entry name" value="CH10"/>
    <property type="match status" value="1"/>
</dbReference>
<dbReference type="InterPro" id="IPR011032">
    <property type="entry name" value="GroES-like_sf"/>
</dbReference>
<dbReference type="PRINTS" id="PR00304">
    <property type="entry name" value="TCOMPLEXTCP1"/>
</dbReference>
<evidence type="ECO:0000256" key="11">
    <source>
        <dbReference type="SAM" id="Phobius"/>
    </source>
</evidence>
<keyword evidence="5" id="KW-0067">ATP-binding</keyword>
<evidence type="ECO:0000256" key="3">
    <source>
        <dbReference type="ARBA" id="ARBA00008020"/>
    </source>
</evidence>
<feature type="transmembrane region" description="Helical" evidence="11">
    <location>
        <begin position="280"/>
        <end position="301"/>
    </location>
</feature>
<dbReference type="SUPFAM" id="SSF52029">
    <property type="entry name" value="GroEL apical domain-like"/>
    <property type="match status" value="1"/>
</dbReference>
<comment type="similarity">
    <text evidence="2">Belongs to the GroES chaperonin family.</text>
</comment>
<reference evidence="12" key="1">
    <citation type="submission" date="2021-02" db="EMBL/GenBank/DDBJ databases">
        <authorList>
            <person name="Dougan E. K."/>
            <person name="Rhodes N."/>
            <person name="Thang M."/>
            <person name="Chan C."/>
        </authorList>
    </citation>
    <scope>NUCLEOTIDE SEQUENCE</scope>
</reference>
<dbReference type="InterPro" id="IPR017998">
    <property type="entry name" value="Chaperone_TCP-1"/>
</dbReference>
<accession>A0A812MM96</accession>
<dbReference type="NCBIfam" id="NF000592">
    <property type="entry name" value="PRK00013.1"/>
    <property type="match status" value="1"/>
</dbReference>
<protein>
    <recommendedName>
        <fullName evidence="8">20 kDa chaperonin, chloroplastic</fullName>
    </recommendedName>
    <alternativeName>
        <fullName evidence="7">Chaperonin 10</fullName>
    </alternativeName>
    <alternativeName>
        <fullName evidence="9">Protein Cpn21</fullName>
    </alternativeName>
</protein>
<comment type="similarity">
    <text evidence="3">Belongs to the TCP-1 chaperonin family.</text>
</comment>
<evidence type="ECO:0000256" key="6">
    <source>
        <dbReference type="ARBA" id="ARBA00023186"/>
    </source>
</evidence>
<dbReference type="Gene3D" id="3.50.7.10">
    <property type="entry name" value="GroEL"/>
    <property type="match status" value="1"/>
</dbReference>
<dbReference type="EMBL" id="CAJNJA010011119">
    <property type="protein sequence ID" value="CAE7266725.1"/>
    <property type="molecule type" value="Genomic_DNA"/>
</dbReference>
<dbReference type="SUPFAM" id="SSF48592">
    <property type="entry name" value="GroEL equatorial domain-like"/>
    <property type="match status" value="1"/>
</dbReference>
<evidence type="ECO:0000313" key="12">
    <source>
        <dbReference type="EMBL" id="CAE7266725.1"/>
    </source>
</evidence>
<evidence type="ECO:0000256" key="2">
    <source>
        <dbReference type="ARBA" id="ARBA00006975"/>
    </source>
</evidence>
<dbReference type="InterPro" id="IPR002423">
    <property type="entry name" value="Cpn60/GroEL/TCP-1"/>
</dbReference>
<feature type="coiled-coil region" evidence="10">
    <location>
        <begin position="621"/>
        <end position="648"/>
    </location>
</feature>
<comment type="caution">
    <text evidence="12">The sequence shown here is derived from an EMBL/GenBank/DDBJ whole genome shotgun (WGS) entry which is preliminary data.</text>
</comment>
<keyword evidence="10" id="KW-0175">Coiled coil</keyword>
<dbReference type="Pfam" id="PF00166">
    <property type="entry name" value="Cpn10"/>
    <property type="match status" value="1"/>
</dbReference>
<feature type="transmembrane region" description="Helical" evidence="11">
    <location>
        <begin position="135"/>
        <end position="155"/>
    </location>
</feature>
<dbReference type="SUPFAM" id="SSF54849">
    <property type="entry name" value="GroEL-intermediate domain like"/>
    <property type="match status" value="1"/>
</dbReference>
<sequence length="1033" mass="111622">MVGDSHVTQDRLLLYDDRMRDRGGIAGLGEALVIEPEHLDRVLSGGLPCAVCKYELRGLSIRGVCPECGTPVRATILFRVDPKAKEFRPLTSKWFTSFGVIAWTVGALVACLGFWLVHVFAFLRAEMDVPIRRDLAEYITLAGLAASWFGSLSLVRPVRGAPLQGTLKALFGVFGYAMLVGSTLWLQAHDRQSLIPYLDATPGLTRTTIRAISGIAIVIILLGLRPHARLLVERCLVLRTGRVDRQTMLAMVVAVGVGLVGDAMHMSAALASEGTSNPMTWAGTLLIALSGLFILAGLVHAQLDSWHIRKSLLVPSPTLEDLIAEEPPAPEQAALKELTFEHDARQALLSGVEKLARAVKCTLGPKGRNGVLDKSWGGPTVTKDGVSVAEEIELRDKAENMGVKLALFSEGLRMIAAGVDANALVRGMKQGVELVAKDIKKLSRPVDGKNEIKAVATISANNDAEIGKIMADAFEKFDRGYLSANFVTNVDEMSVELEKCLVLVHEDKIENISKLVPLLEKVMQAKKPLLIIAEDVTGEALSTLVINKLRGTLQVAAVKAPGYGDRRKAMLQDIAVLTGGKAFMKDLATDLDQIKVSDLGLAKKIEITSDNTIILEGAGSTKDIQSRVEQIRREIEAASSDYDREKMQERLAKLAGGVAQINVGAASEAELKEKKARVEDALHATRAAVAEGIVPGGGVSFIRSLGAIERNKDWKAVFGKKTEVTAEDVGQANYDFASGMEVVRRAIQVPLQTIATNAGARGTVVVSRVAEGDEKIGDTYGFNALTDTYGDMIKMGVLTPAKVDLSALQNAASVATVLLTADCIITEKPSDDDGMEGDFEELAEERSHKAFTHMASTLRECWDTLCDVWTIEDAPASGWLHIVVKLRKQGKLNDREYIVGLVDGWLQQAESLLVASDEKFLRAHDDIHSSIWKCLKSSHGKLLASLSSIEKNKSASNVTESGIYLPESSKERPVHGKVIAVGPGKLLDNGQRAKPSVKKGDTVVYGKYAGSEVEIKGDEHLILRESELLGVLD</sequence>
<evidence type="ECO:0000313" key="13">
    <source>
        <dbReference type="Proteomes" id="UP000601435"/>
    </source>
</evidence>
<dbReference type="Gene3D" id="1.10.560.10">
    <property type="entry name" value="GroEL-like equatorial domain"/>
    <property type="match status" value="3"/>
</dbReference>
<gene>
    <name evidence="12" type="primary">groL1</name>
    <name evidence="12" type="ORF">SNEC2469_LOCUS6293</name>
</gene>
<keyword evidence="6" id="KW-0143">Chaperone</keyword>
<evidence type="ECO:0000256" key="5">
    <source>
        <dbReference type="ARBA" id="ARBA00022840"/>
    </source>
</evidence>
<dbReference type="InterPro" id="IPR027410">
    <property type="entry name" value="TCP-1-like_intermed_sf"/>
</dbReference>
<dbReference type="Gene3D" id="2.30.33.40">
    <property type="entry name" value="GroES chaperonin"/>
    <property type="match status" value="1"/>
</dbReference>
<dbReference type="InterPro" id="IPR020818">
    <property type="entry name" value="Chaperonin_GroES"/>
</dbReference>
<keyword evidence="4" id="KW-0547">Nucleotide-binding</keyword>
<keyword evidence="11" id="KW-0812">Transmembrane</keyword>
<dbReference type="GO" id="GO:0005524">
    <property type="term" value="F:ATP binding"/>
    <property type="evidence" value="ECO:0007669"/>
    <property type="project" value="UniProtKB-KW"/>
</dbReference>
<dbReference type="Pfam" id="PF00118">
    <property type="entry name" value="Cpn60_TCP1"/>
    <property type="match status" value="1"/>
</dbReference>
<dbReference type="Gene3D" id="3.30.260.10">
    <property type="entry name" value="TCP-1-like chaperonin intermediate domain"/>
    <property type="match status" value="2"/>
</dbReference>
<dbReference type="InterPro" id="IPR027409">
    <property type="entry name" value="GroEL-like_apical_dom_sf"/>
</dbReference>
<feature type="transmembrane region" description="Helical" evidence="11">
    <location>
        <begin position="167"/>
        <end position="188"/>
    </location>
</feature>
<evidence type="ECO:0000256" key="1">
    <source>
        <dbReference type="ARBA" id="ARBA00006607"/>
    </source>
</evidence>
<dbReference type="GO" id="GO:0140662">
    <property type="term" value="F:ATP-dependent protein folding chaperone"/>
    <property type="evidence" value="ECO:0007669"/>
    <property type="project" value="InterPro"/>
</dbReference>
<dbReference type="FunFam" id="3.50.7.10:FF:000001">
    <property type="entry name" value="60 kDa chaperonin"/>
    <property type="match status" value="1"/>
</dbReference>
<evidence type="ECO:0000256" key="7">
    <source>
        <dbReference type="ARBA" id="ARBA00031971"/>
    </source>
</evidence>
<name>A0A812MM96_9DINO</name>
<keyword evidence="11" id="KW-1133">Transmembrane helix</keyword>
<proteinExistence type="inferred from homology"/>
<dbReference type="SMART" id="SM00883">
    <property type="entry name" value="Cpn10"/>
    <property type="match status" value="1"/>
</dbReference>
<dbReference type="InterPro" id="IPR027413">
    <property type="entry name" value="GROEL-like_equatorial_sf"/>
</dbReference>
<comment type="similarity">
    <text evidence="1">Belongs to the chaperonin (HSP60) family.</text>
</comment>
<keyword evidence="13" id="KW-1185">Reference proteome</keyword>
<feature type="transmembrane region" description="Helical" evidence="11">
    <location>
        <begin position="208"/>
        <end position="228"/>
    </location>
</feature>
<dbReference type="PANTHER" id="PTHR45633">
    <property type="entry name" value="60 KDA HEAT SHOCK PROTEIN, MITOCHONDRIAL"/>
    <property type="match status" value="1"/>
</dbReference>
<dbReference type="NCBIfam" id="NF009487">
    <property type="entry name" value="PRK12849.1"/>
    <property type="match status" value="1"/>
</dbReference>
<evidence type="ECO:0000256" key="10">
    <source>
        <dbReference type="SAM" id="Coils"/>
    </source>
</evidence>
<evidence type="ECO:0000256" key="8">
    <source>
        <dbReference type="ARBA" id="ARBA00073031"/>
    </source>
</evidence>